<dbReference type="GeneID" id="87955814"/>
<protein>
    <submittedName>
        <fullName evidence="2">Uncharacterized protein</fullName>
    </submittedName>
</protein>
<evidence type="ECO:0000313" key="3">
    <source>
        <dbReference type="Proteomes" id="UP001329825"/>
    </source>
</evidence>
<proteinExistence type="predicted"/>
<dbReference type="Proteomes" id="UP001329825">
    <property type="component" value="Chromosome 4"/>
</dbReference>
<dbReference type="EMBL" id="CP141884">
    <property type="protein sequence ID" value="WRT66720.1"/>
    <property type="molecule type" value="Genomic_DNA"/>
</dbReference>
<evidence type="ECO:0000256" key="1">
    <source>
        <dbReference type="SAM" id="MobiDB-lite"/>
    </source>
</evidence>
<evidence type="ECO:0000313" key="2">
    <source>
        <dbReference type="EMBL" id="WRT66720.1"/>
    </source>
</evidence>
<reference evidence="2 3" key="1">
    <citation type="submission" date="2024-01" db="EMBL/GenBank/DDBJ databases">
        <title>Comparative genomics of Cryptococcus and Kwoniella reveals pathogenesis evolution and contrasting modes of karyotype evolution via chromosome fusion or intercentromeric recombination.</title>
        <authorList>
            <person name="Coelho M.A."/>
            <person name="David-Palma M."/>
            <person name="Shea T."/>
            <person name="Bowers K."/>
            <person name="McGinley-Smith S."/>
            <person name="Mohammad A.W."/>
            <person name="Gnirke A."/>
            <person name="Yurkov A.M."/>
            <person name="Nowrousian M."/>
            <person name="Sun S."/>
            <person name="Cuomo C.A."/>
            <person name="Heitman J."/>
        </authorList>
    </citation>
    <scope>NUCLEOTIDE SEQUENCE [LARGE SCALE GENOMIC DNA]</scope>
    <source>
        <strain evidence="2">CBS 11374</strain>
    </source>
</reference>
<feature type="compositionally biased region" description="Basic residues" evidence="1">
    <location>
        <begin position="69"/>
        <end position="80"/>
    </location>
</feature>
<gene>
    <name evidence="2" type="ORF">IL334_003683</name>
</gene>
<feature type="region of interest" description="Disordered" evidence="1">
    <location>
        <begin position="1"/>
        <end position="86"/>
    </location>
</feature>
<accession>A0ABZ1CYK2</accession>
<dbReference type="RefSeq" id="XP_062791460.1">
    <property type="nucleotide sequence ID" value="XM_062935409.1"/>
</dbReference>
<keyword evidence="3" id="KW-1185">Reference proteome</keyword>
<name>A0ABZ1CYK2_9TREE</name>
<feature type="compositionally biased region" description="Basic residues" evidence="1">
    <location>
        <begin position="422"/>
        <end position="436"/>
    </location>
</feature>
<organism evidence="2 3">
    <name type="scientific">Kwoniella shivajii</name>
    <dbReference type="NCBI Taxonomy" id="564305"/>
    <lineage>
        <taxon>Eukaryota</taxon>
        <taxon>Fungi</taxon>
        <taxon>Dikarya</taxon>
        <taxon>Basidiomycota</taxon>
        <taxon>Agaricomycotina</taxon>
        <taxon>Tremellomycetes</taxon>
        <taxon>Tremellales</taxon>
        <taxon>Cryptococcaceae</taxon>
        <taxon>Kwoniella</taxon>
    </lineage>
</organism>
<feature type="region of interest" description="Disordered" evidence="1">
    <location>
        <begin position="403"/>
        <end position="450"/>
    </location>
</feature>
<sequence length="450" mass="50084">MTNDLLNPRVTVGTSSSNHPGPHVQKNKPVFNSNKPSDTASAPTSGPSRPDPRLPSKPYTPLATATSTRKPRKVTHTKAAKSRESAEGYSNASILSLLALDKAVGEPSDIPLNLIHFFTLRKYDDPSDPTTEKRLNERCEENEVLLSLSLARNNIQIDPPRTLEKDCRQAIPSSCPALGFKYHLLRLDGTLEDHHMSMVIEGYRSLALDRKVIEVGYCHDGIVRGHDNPKYIEDDQIHTLIPADRIVHVISQKFLSTIRKNLERYDRGMLTTPNKVSQYAFSLSERKGSISKGNRKVTYGGLGTTVLIGKMEDVFPTYPHIDQKQGESVSVTMHLSGPSGYMRFPQLNVDVKLEKGFVVVAPLGTLLHHLVKRDKLQGEEESIVAVCYTRRDLEDEVTALPVSESLPEVKATKKENNFSPGTKKKRRKGKKKGGKQKSKDTVIPPKKEKT</sequence>
<feature type="compositionally biased region" description="Polar residues" evidence="1">
    <location>
        <begin position="30"/>
        <end position="47"/>
    </location>
</feature>
<feature type="compositionally biased region" description="Basic and acidic residues" evidence="1">
    <location>
        <begin position="437"/>
        <end position="450"/>
    </location>
</feature>